<feature type="domain" description="Gfo/Idh/MocA-like oxidoreductase bacterial type C-terminal" evidence="3">
    <location>
        <begin position="173"/>
        <end position="426"/>
    </location>
</feature>
<dbReference type="Pfam" id="PF19051">
    <property type="entry name" value="GFO_IDH_MocA_C2"/>
    <property type="match status" value="1"/>
</dbReference>
<keyword evidence="5" id="KW-1185">Reference proteome</keyword>
<organism evidence="4 5">
    <name type="scientific">Pedobacter frigoris</name>
    <dbReference type="NCBI Taxonomy" id="2571272"/>
    <lineage>
        <taxon>Bacteria</taxon>
        <taxon>Pseudomonadati</taxon>
        <taxon>Bacteroidota</taxon>
        <taxon>Sphingobacteriia</taxon>
        <taxon>Sphingobacteriales</taxon>
        <taxon>Sphingobacteriaceae</taxon>
        <taxon>Pedobacter</taxon>
    </lineage>
</organism>
<name>A0A4V5P0Q6_9SPHI</name>
<dbReference type="Proteomes" id="UP000307244">
    <property type="component" value="Unassembled WGS sequence"/>
</dbReference>
<proteinExistence type="predicted"/>
<dbReference type="InterPro" id="IPR036291">
    <property type="entry name" value="NAD(P)-bd_dom_sf"/>
</dbReference>
<sequence>MKPTEPQPTNPRRDFIKKSAIGLAAFTIVPRYVLGGQGFIAPSDKLTKAVIGVGSMGRGHFEYEGTQVVAICDVDKRHIAQALPSLDKGVKTFNDYRELIKLPEVDIVHIATPPHWHGIMSVDAANAGKDVWCEKPMTHTIGEGKRVMEAVQQHGRMFRLNTWFRFKDTFYGMGTTVKPIKKLVDSGLLGWPLKVTVGKHTGYDWKFYWVGKENLPVEPVPAELDYERWLGPAPFKPYSKHRVHQTFRGYWDYDGGGLADMGQHYIDPIQYFLGKDNDSPVSVEIDAPQQHSDAVGTWRRITYTYADGCQIILDGEGKDTNVPYIEGPKGKLYPGFKSDIPDLQRKLAAFPDPEPQITSFTESVKTRQKFALNEENGHRSCNIVNIGLVALRLGRSLQFDPVKQEFIDDEGANKLINPVMRAPYTI</sequence>
<feature type="domain" description="Gfo/Idh/MocA-like oxidoreductase N-terminal" evidence="2">
    <location>
        <begin position="49"/>
        <end position="160"/>
    </location>
</feature>
<evidence type="ECO:0000313" key="5">
    <source>
        <dbReference type="Proteomes" id="UP000307244"/>
    </source>
</evidence>
<evidence type="ECO:0000313" key="4">
    <source>
        <dbReference type="EMBL" id="TKC06043.1"/>
    </source>
</evidence>
<evidence type="ECO:0000256" key="1">
    <source>
        <dbReference type="ARBA" id="ARBA00023002"/>
    </source>
</evidence>
<dbReference type="Gene3D" id="3.40.50.720">
    <property type="entry name" value="NAD(P)-binding Rossmann-like Domain"/>
    <property type="match status" value="1"/>
</dbReference>
<dbReference type="OrthoDB" id="9763611at2"/>
<gene>
    <name evidence="4" type="ORF">FA047_11970</name>
</gene>
<dbReference type="SUPFAM" id="SSF55347">
    <property type="entry name" value="Glyceraldehyde-3-phosphate dehydrogenase-like, C-terminal domain"/>
    <property type="match status" value="1"/>
</dbReference>
<dbReference type="Pfam" id="PF01408">
    <property type="entry name" value="GFO_IDH_MocA"/>
    <property type="match status" value="1"/>
</dbReference>
<evidence type="ECO:0000259" key="3">
    <source>
        <dbReference type="Pfam" id="PF19051"/>
    </source>
</evidence>
<dbReference type="RefSeq" id="WP_136836303.1">
    <property type="nucleotide sequence ID" value="NZ_SWBQ01000003.1"/>
</dbReference>
<protein>
    <submittedName>
        <fullName evidence="4">Gfo/Idh/MocA family oxidoreductase</fullName>
    </submittedName>
</protein>
<dbReference type="InterPro" id="IPR000683">
    <property type="entry name" value="Gfo/Idh/MocA-like_OxRdtase_N"/>
</dbReference>
<dbReference type="InterPro" id="IPR050463">
    <property type="entry name" value="Gfo/Idh/MocA_oxidrdct_glycsds"/>
</dbReference>
<reference evidence="4 5" key="1">
    <citation type="submission" date="2019-04" db="EMBL/GenBank/DDBJ databases">
        <title>Pedobacter sp. RP-3-15 sp. nov., isolated from Arctic soil.</title>
        <authorList>
            <person name="Dahal R.H."/>
            <person name="Kim D.-U."/>
        </authorList>
    </citation>
    <scope>NUCLEOTIDE SEQUENCE [LARGE SCALE GENOMIC DNA]</scope>
    <source>
        <strain evidence="4 5">RP-3-15</strain>
    </source>
</reference>
<dbReference type="PANTHER" id="PTHR43818:SF11">
    <property type="entry name" value="BCDNA.GH03377"/>
    <property type="match status" value="1"/>
</dbReference>
<dbReference type="EMBL" id="SWBQ01000003">
    <property type="protein sequence ID" value="TKC06043.1"/>
    <property type="molecule type" value="Genomic_DNA"/>
</dbReference>
<keyword evidence="1" id="KW-0560">Oxidoreductase</keyword>
<evidence type="ECO:0000259" key="2">
    <source>
        <dbReference type="Pfam" id="PF01408"/>
    </source>
</evidence>
<dbReference type="Gene3D" id="3.30.360.10">
    <property type="entry name" value="Dihydrodipicolinate Reductase, domain 2"/>
    <property type="match status" value="1"/>
</dbReference>
<dbReference type="PANTHER" id="PTHR43818">
    <property type="entry name" value="BCDNA.GH03377"/>
    <property type="match status" value="1"/>
</dbReference>
<dbReference type="InterPro" id="IPR043906">
    <property type="entry name" value="Gfo/Idh/MocA_OxRdtase_bact_C"/>
</dbReference>
<comment type="caution">
    <text evidence="4">The sequence shown here is derived from an EMBL/GenBank/DDBJ whole genome shotgun (WGS) entry which is preliminary data.</text>
</comment>
<dbReference type="SUPFAM" id="SSF51735">
    <property type="entry name" value="NAD(P)-binding Rossmann-fold domains"/>
    <property type="match status" value="1"/>
</dbReference>
<dbReference type="GO" id="GO:0000166">
    <property type="term" value="F:nucleotide binding"/>
    <property type="evidence" value="ECO:0007669"/>
    <property type="project" value="InterPro"/>
</dbReference>
<dbReference type="AlphaFoldDB" id="A0A4V5P0Q6"/>
<dbReference type="GO" id="GO:0016491">
    <property type="term" value="F:oxidoreductase activity"/>
    <property type="evidence" value="ECO:0007669"/>
    <property type="project" value="UniProtKB-KW"/>
</dbReference>
<accession>A0A4V5P0Q6</accession>